<accession>A2Q3X5</accession>
<feature type="domain" description="Reverse transcriptase zinc-binding" evidence="1">
    <location>
        <begin position="54"/>
        <end position="106"/>
    </location>
</feature>
<proteinExistence type="predicted"/>
<dbReference type="InterPro" id="IPR026960">
    <property type="entry name" value="RVT-Znf"/>
</dbReference>
<gene>
    <name evidence="2" type="ORF">MtrDRAFT_AC155890g41v2</name>
</gene>
<dbReference type="AlphaFoldDB" id="A2Q3X5"/>
<name>A2Q3X5_MEDTR</name>
<dbReference type="EMBL" id="AC155890">
    <property type="protein sequence ID" value="ABN08325.1"/>
    <property type="molecule type" value="Genomic_DNA"/>
</dbReference>
<protein>
    <recommendedName>
        <fullName evidence="1">Reverse transcriptase zinc-binding domain-containing protein</fullName>
    </recommendedName>
</protein>
<evidence type="ECO:0000313" key="2">
    <source>
        <dbReference type="EMBL" id="ABN08325.1"/>
    </source>
</evidence>
<reference evidence="2" key="1">
    <citation type="submission" date="2005-05" db="EMBL/GenBank/DDBJ databases">
        <authorList>
            <person name="Town C.D."/>
        </authorList>
    </citation>
    <scope>NUCLEOTIDE SEQUENCE</scope>
</reference>
<organism evidence="2">
    <name type="scientific">Medicago truncatula</name>
    <name type="common">Barrel medic</name>
    <name type="synonym">Medicago tribuloides</name>
    <dbReference type="NCBI Taxonomy" id="3880"/>
    <lineage>
        <taxon>Eukaryota</taxon>
        <taxon>Viridiplantae</taxon>
        <taxon>Streptophyta</taxon>
        <taxon>Embryophyta</taxon>
        <taxon>Tracheophyta</taxon>
        <taxon>Spermatophyta</taxon>
        <taxon>Magnoliopsida</taxon>
        <taxon>eudicotyledons</taxon>
        <taxon>Gunneridae</taxon>
        <taxon>Pentapetalae</taxon>
        <taxon>rosids</taxon>
        <taxon>fabids</taxon>
        <taxon>Fabales</taxon>
        <taxon>Fabaceae</taxon>
        <taxon>Papilionoideae</taxon>
        <taxon>50 kb inversion clade</taxon>
        <taxon>NPAAA clade</taxon>
        <taxon>Hologalegina</taxon>
        <taxon>IRL clade</taxon>
        <taxon>Trifolieae</taxon>
        <taxon>Medicago</taxon>
    </lineage>
</organism>
<dbReference type="Pfam" id="PF13966">
    <property type="entry name" value="zf-RVT"/>
    <property type="match status" value="1"/>
</dbReference>
<evidence type="ECO:0000259" key="1">
    <source>
        <dbReference type="Pfam" id="PF13966"/>
    </source>
</evidence>
<sequence>MLFVSRKSKLSEWKCKNLSLGGRLILLKSVLSFIPVGMADRWVWKLHHSNKYILQSTYSYLTAVDTNITEDFHHFLWHKAVPLKVNIFVWRLFLNRLATKDNLRKKIFWMFHWYLVRLHVGL</sequence>
<reference evidence="2" key="2">
    <citation type="submission" date="2007-03" db="EMBL/GenBank/DDBJ databases">
        <authorList>
            <consortium name="The International Medicago Genome Annotation Group"/>
        </authorList>
    </citation>
    <scope>NUCLEOTIDE SEQUENCE</scope>
</reference>